<sequence>MNKLLSILALSILINGSLLAQAKSGLGATFELVNDTDISIPQKGSNSLTIGKANFWAHQNGNILKISKYVNSQRVLKVKFPFNAGEYKRISTNGQKFTTLGDHILEIIKNPNGKTSDYYVTAINTDLEVVKTLQMASVPKNTKGSKVKYFEKEGHLIFVQYARISSSQQELTITALNQDLEKIELDKYTIDVDENSSAFISNIEIYENFLTATHQIFNEKTGNSSACSFKQYSLDGDHTTVLELGLPKDLSTIYTTLQGDQLYLTGFTHDQIAHGTAGKVFHAKYSIENQKLINYDEQVLGKEFIENLYNEEDLNKAKNGRNYDHLNYKILESYLLDDATTLTVAEHYLTYTQNVASTGVERRYIRKGIVLIKTNKEGKIIWTKHLDRHMHSTEDGNGAIYQRLKDGQLHLIYQFDYYIIASLVDIKNEEVETSVVFDDKESKHVLPHYDEFIELEKNKIAISCRGFVSANALIIDFDN</sequence>
<dbReference type="STRING" id="477690.SAMN05216474_0942"/>
<accession>A0A1I6YJM4</accession>
<evidence type="ECO:0000256" key="1">
    <source>
        <dbReference type="SAM" id="SignalP"/>
    </source>
</evidence>
<keyword evidence="1" id="KW-0732">Signal</keyword>
<evidence type="ECO:0000313" key="3">
    <source>
        <dbReference type="Proteomes" id="UP000236454"/>
    </source>
</evidence>
<feature type="chain" id="PRO_5014686540" evidence="1">
    <location>
        <begin position="23"/>
        <end position="479"/>
    </location>
</feature>
<feature type="signal peptide" evidence="1">
    <location>
        <begin position="1"/>
        <end position="22"/>
    </location>
</feature>
<reference evidence="2 3" key="1">
    <citation type="submission" date="2016-10" db="EMBL/GenBank/DDBJ databases">
        <authorList>
            <person name="de Groot N.N."/>
        </authorList>
    </citation>
    <scope>NUCLEOTIDE SEQUENCE [LARGE SCALE GENOMIC DNA]</scope>
    <source>
        <strain evidence="2 3">CGMCC 1.7005</strain>
    </source>
</reference>
<organism evidence="2 3">
    <name type="scientific">Lishizhenia tianjinensis</name>
    <dbReference type="NCBI Taxonomy" id="477690"/>
    <lineage>
        <taxon>Bacteria</taxon>
        <taxon>Pseudomonadati</taxon>
        <taxon>Bacteroidota</taxon>
        <taxon>Flavobacteriia</taxon>
        <taxon>Flavobacteriales</taxon>
        <taxon>Crocinitomicaceae</taxon>
        <taxon>Lishizhenia</taxon>
    </lineage>
</organism>
<dbReference type="EMBL" id="FPAS01000001">
    <property type="protein sequence ID" value="SFT50544.1"/>
    <property type="molecule type" value="Genomic_DNA"/>
</dbReference>
<proteinExistence type="predicted"/>
<evidence type="ECO:0000313" key="2">
    <source>
        <dbReference type="EMBL" id="SFT50544.1"/>
    </source>
</evidence>
<gene>
    <name evidence="2" type="ORF">SAMN05216474_0942</name>
</gene>
<name>A0A1I6YJM4_9FLAO</name>
<dbReference type="AlphaFoldDB" id="A0A1I6YJM4"/>
<protein>
    <submittedName>
        <fullName evidence="2">Uncharacterized protein</fullName>
    </submittedName>
</protein>
<dbReference type="RefSeq" id="WP_090246915.1">
    <property type="nucleotide sequence ID" value="NZ_FPAS01000001.1"/>
</dbReference>
<keyword evidence="3" id="KW-1185">Reference proteome</keyword>
<dbReference type="Proteomes" id="UP000236454">
    <property type="component" value="Unassembled WGS sequence"/>
</dbReference>